<keyword evidence="2" id="KW-1185">Reference proteome</keyword>
<gene>
    <name evidence="1" type="ORF">D9619_009885</name>
</gene>
<protein>
    <submittedName>
        <fullName evidence="1">Uncharacterized protein</fullName>
    </submittedName>
</protein>
<evidence type="ECO:0000313" key="1">
    <source>
        <dbReference type="EMBL" id="KAF5325390.1"/>
    </source>
</evidence>
<dbReference type="OrthoDB" id="3348320at2759"/>
<reference evidence="1 2" key="1">
    <citation type="journal article" date="2020" name="ISME J.">
        <title>Uncovering the hidden diversity of litter-decomposition mechanisms in mushroom-forming fungi.</title>
        <authorList>
            <person name="Floudas D."/>
            <person name="Bentzer J."/>
            <person name="Ahren D."/>
            <person name="Johansson T."/>
            <person name="Persson P."/>
            <person name="Tunlid A."/>
        </authorList>
    </citation>
    <scope>NUCLEOTIDE SEQUENCE [LARGE SCALE GENOMIC DNA]</scope>
    <source>
        <strain evidence="1 2">CBS 101986</strain>
    </source>
</reference>
<dbReference type="Proteomes" id="UP000567179">
    <property type="component" value="Unassembled WGS sequence"/>
</dbReference>
<comment type="caution">
    <text evidence="1">The sequence shown here is derived from an EMBL/GenBank/DDBJ whole genome shotgun (WGS) entry which is preliminary data.</text>
</comment>
<organism evidence="1 2">
    <name type="scientific">Psilocybe cf. subviscida</name>
    <dbReference type="NCBI Taxonomy" id="2480587"/>
    <lineage>
        <taxon>Eukaryota</taxon>
        <taxon>Fungi</taxon>
        <taxon>Dikarya</taxon>
        <taxon>Basidiomycota</taxon>
        <taxon>Agaricomycotina</taxon>
        <taxon>Agaricomycetes</taxon>
        <taxon>Agaricomycetidae</taxon>
        <taxon>Agaricales</taxon>
        <taxon>Agaricineae</taxon>
        <taxon>Strophariaceae</taxon>
        <taxon>Psilocybe</taxon>
    </lineage>
</organism>
<name>A0A8H5F6A8_9AGAR</name>
<dbReference type="AlphaFoldDB" id="A0A8H5F6A8"/>
<dbReference type="EMBL" id="JAACJJ010000015">
    <property type="protein sequence ID" value="KAF5325390.1"/>
    <property type="molecule type" value="Genomic_DNA"/>
</dbReference>
<proteinExistence type="predicted"/>
<accession>A0A8H5F6A8</accession>
<evidence type="ECO:0000313" key="2">
    <source>
        <dbReference type="Proteomes" id="UP000567179"/>
    </source>
</evidence>
<sequence length="248" mass="28242">MLRKMKSLSNSKMGNPPVLDGLTGDHIKSGFQALDTQLGKDAQLRREKRQIRIICSGGVCAVAYLRSRATTKDIDFYTPHPDDSREITYARYELNMHDARGRARYPDGWINCEMGAHINNLKGGEVLFANSVKNGVVLYTGEHLVVYAADWKFQFVGKVKRAFDNLEYAQEVGEIRTLDTDKDFGDALHFLNQIMRPRNTPLALVDIKNWYNYGHFITPQMAKMVNICYAHRFADDACRFSGKRVISI</sequence>